<dbReference type="EMBL" id="CP090895">
    <property type="protein sequence ID" value="ULT88025.1"/>
    <property type="molecule type" value="Genomic_DNA"/>
</dbReference>
<evidence type="ECO:0000313" key="2">
    <source>
        <dbReference type="Proteomes" id="UP000827892"/>
    </source>
</evidence>
<dbReference type="PANTHER" id="PTHR21662:SF60">
    <property type="entry name" value="RECEPTOR L-DOMAIN DOMAIN-CONTAINING PROTEIN"/>
    <property type="match status" value="1"/>
</dbReference>
<dbReference type="InterPro" id="IPR053079">
    <property type="entry name" value="SPS2_domain"/>
</dbReference>
<evidence type="ECO:0000313" key="1">
    <source>
        <dbReference type="EMBL" id="ULT88025.1"/>
    </source>
</evidence>
<dbReference type="PANTHER" id="PTHR21662">
    <property type="entry name" value="RECEPTOR PROTEIN-TYROSINE KINASE"/>
    <property type="match status" value="1"/>
</dbReference>
<sequence length="195" mass="22857">MTKFHVLNSLEYVVSLDNSNAIEIVGNRELVEISIPNLKRVQTNQKRWLQIQGNNEKLTDFVIEQDQFCKTLTNYNGENQFVSEIDGKICHQQNSGGSNFGIIRIKLPNLEYVASLRKQKPAIRLVANFNLTNFQLPKLKRVRAYQREWIRFEDKNDELMRNLKNQPQICLPHRDILNETILYEARIGDKYCGEF</sequence>
<proteinExistence type="predicted"/>
<reference evidence="1 2" key="1">
    <citation type="submission" date="2022-02" db="EMBL/GenBank/DDBJ databases">
        <title>Chromosome-level reference genomes for two strains of Caenorhabditis briggsae: an improved platform for comparative genomics.</title>
        <authorList>
            <person name="Stevens L."/>
            <person name="Andersen E.C."/>
        </authorList>
    </citation>
    <scope>NUCLEOTIDE SEQUENCE [LARGE SCALE GENOMIC DNA]</scope>
    <source>
        <strain evidence="1">QX1410_ONT</strain>
        <tissue evidence="1">Whole-organism</tissue>
    </source>
</reference>
<organism evidence="1 2">
    <name type="scientific">Caenorhabditis briggsae</name>
    <dbReference type="NCBI Taxonomy" id="6238"/>
    <lineage>
        <taxon>Eukaryota</taxon>
        <taxon>Metazoa</taxon>
        <taxon>Ecdysozoa</taxon>
        <taxon>Nematoda</taxon>
        <taxon>Chromadorea</taxon>
        <taxon>Rhabditida</taxon>
        <taxon>Rhabditina</taxon>
        <taxon>Rhabditomorpha</taxon>
        <taxon>Rhabditoidea</taxon>
        <taxon>Rhabditidae</taxon>
        <taxon>Peloderinae</taxon>
        <taxon>Caenorhabditis</taxon>
    </lineage>
</organism>
<accession>A0AAE9A6G6</accession>
<dbReference type="AlphaFoldDB" id="A0AAE9A6G6"/>
<dbReference type="SUPFAM" id="SSF52058">
    <property type="entry name" value="L domain-like"/>
    <property type="match status" value="2"/>
</dbReference>
<dbReference type="Proteomes" id="UP000827892">
    <property type="component" value="Chromosome V"/>
</dbReference>
<gene>
    <name evidence="1" type="ORF">L3Y34_007301</name>
</gene>
<name>A0AAE9A6G6_CAEBR</name>
<protein>
    <submittedName>
        <fullName evidence="1">Uncharacterized protein</fullName>
    </submittedName>
</protein>